<protein>
    <submittedName>
        <fullName evidence="1">Uncharacterized protein</fullName>
    </submittedName>
</protein>
<comment type="caution">
    <text evidence="1">The sequence shown here is derived from an EMBL/GenBank/DDBJ whole genome shotgun (WGS) entry which is preliminary data.</text>
</comment>
<sequence>MLRQMLLLAHLEIVNNHPTLLPEQSLRSEEIRNRQALGLPRFHVKHGKWLLGCRGNCVV</sequence>
<evidence type="ECO:0000313" key="2">
    <source>
        <dbReference type="Proteomes" id="UP000185963"/>
    </source>
</evidence>
<accession>A0A1Q8WLE7</accession>
<dbReference type="AlphaFoldDB" id="A0A1Q8WLE7"/>
<gene>
    <name evidence="1" type="ORF">BKH20_09970</name>
</gene>
<evidence type="ECO:0000313" key="1">
    <source>
        <dbReference type="EMBL" id="OLO67930.1"/>
    </source>
</evidence>
<dbReference type="EMBL" id="MSKS01000033">
    <property type="protein sequence ID" value="OLO67930.1"/>
    <property type="molecule type" value="Genomic_DNA"/>
</dbReference>
<name>A0A1Q8WLE7_9ACTO</name>
<reference evidence="1 2" key="1">
    <citation type="submission" date="2016-12" db="EMBL/GenBank/DDBJ databases">
        <title>Genomic comparison of strains in the 'Actinomyces naeslundii' group.</title>
        <authorList>
            <person name="Mughal S.R."/>
            <person name="Do T."/>
            <person name="Gilbert S.C."/>
            <person name="Witherden E.A."/>
            <person name="Didelot X."/>
            <person name="Beighton D."/>
        </authorList>
    </citation>
    <scope>NUCLEOTIDE SEQUENCE [LARGE SCALE GENOMIC DNA]</scope>
    <source>
        <strain evidence="1 2">WE8B-23</strain>
    </source>
</reference>
<organism evidence="1 2">
    <name type="scientific">Actinomyces oris</name>
    <dbReference type="NCBI Taxonomy" id="544580"/>
    <lineage>
        <taxon>Bacteria</taxon>
        <taxon>Bacillati</taxon>
        <taxon>Actinomycetota</taxon>
        <taxon>Actinomycetes</taxon>
        <taxon>Actinomycetales</taxon>
        <taxon>Actinomycetaceae</taxon>
        <taxon>Actinomyces</taxon>
    </lineage>
</organism>
<dbReference type="Proteomes" id="UP000185963">
    <property type="component" value="Unassembled WGS sequence"/>
</dbReference>
<proteinExistence type="predicted"/>